<evidence type="ECO:0000313" key="13">
    <source>
        <dbReference type="EMBL" id="QDV52880.1"/>
    </source>
</evidence>
<evidence type="ECO:0000259" key="12">
    <source>
        <dbReference type="PROSITE" id="PS50146"/>
    </source>
</evidence>
<dbReference type="GO" id="GO:0016301">
    <property type="term" value="F:kinase activity"/>
    <property type="evidence" value="ECO:0007669"/>
    <property type="project" value="UniProtKB-KW"/>
</dbReference>
<keyword evidence="9" id="KW-0443">Lipid metabolism</keyword>
<feature type="domain" description="DAGKc" evidence="12">
    <location>
        <begin position="1"/>
        <end position="128"/>
    </location>
</feature>
<evidence type="ECO:0000256" key="11">
    <source>
        <dbReference type="ARBA" id="ARBA00023264"/>
    </source>
</evidence>
<evidence type="ECO:0000256" key="5">
    <source>
        <dbReference type="ARBA" id="ARBA00022741"/>
    </source>
</evidence>
<dbReference type="OrthoDB" id="9815110at2"/>
<evidence type="ECO:0000256" key="1">
    <source>
        <dbReference type="ARBA" id="ARBA00001946"/>
    </source>
</evidence>
<dbReference type="InterPro" id="IPR017438">
    <property type="entry name" value="ATP-NAD_kinase_N"/>
</dbReference>
<keyword evidence="3 13" id="KW-0808">Transferase</keyword>
<keyword evidence="4" id="KW-0479">Metal-binding</keyword>
<protein>
    <submittedName>
        <fullName evidence="13">Lipid kinase BmrU</fullName>
        <ecNumber evidence="13">2.7.1.-</ecNumber>
    </submittedName>
</protein>
<evidence type="ECO:0000256" key="6">
    <source>
        <dbReference type="ARBA" id="ARBA00022777"/>
    </source>
</evidence>
<evidence type="ECO:0000256" key="7">
    <source>
        <dbReference type="ARBA" id="ARBA00022840"/>
    </source>
</evidence>
<name>A0A518IIL6_9PLAN</name>
<dbReference type="InterPro" id="IPR016064">
    <property type="entry name" value="NAD/diacylglycerol_kinase_sf"/>
</dbReference>
<dbReference type="GO" id="GO:0005886">
    <property type="term" value="C:plasma membrane"/>
    <property type="evidence" value="ECO:0007669"/>
    <property type="project" value="TreeGrafter"/>
</dbReference>
<dbReference type="InterPro" id="IPR001206">
    <property type="entry name" value="Diacylglycerol_kinase_cat_dom"/>
</dbReference>
<dbReference type="KEGG" id="gfm:Enr17x_49500"/>
<sequence>MTNPWVAIQRNPISGTGNRAALLMDLIFHLKQNGIRPRLFSNRDRLQSILSARSAEDQPVCVVAAGGDGTVQDVVNRYPNHKIAILPLGTENLLARYFGIEKSGQFVAEMIATGNTREVDLCEMNQRKFILMASIGFDAAVVETLTRNRTGNITHLSYLKPIWNTLCAYPFKPLQITIDGEAEEITAYHAIVVNIPAYGLNLNFAPTANDHDGLLDLIVLRKKGIWSMLKYVFRIIRGTHLDSRSVQKRQARQIRIQSAEPVPIQTDGDACGSTPAEIKIMPSAGRFIVPCSTLPNDQ</sequence>
<keyword evidence="7" id="KW-0067">ATP-binding</keyword>
<dbReference type="Gene3D" id="2.60.200.40">
    <property type="match status" value="1"/>
</dbReference>
<keyword evidence="5" id="KW-0547">Nucleotide-binding</keyword>
<evidence type="ECO:0000256" key="2">
    <source>
        <dbReference type="ARBA" id="ARBA00022516"/>
    </source>
</evidence>
<gene>
    <name evidence="13" type="primary">bmrU</name>
    <name evidence="13" type="ORF">Enr17x_49500</name>
</gene>
<dbReference type="InterPro" id="IPR050187">
    <property type="entry name" value="Lipid_Phosphate_FormReg"/>
</dbReference>
<organism evidence="13 14">
    <name type="scientific">Gimesia fumaroli</name>
    <dbReference type="NCBI Taxonomy" id="2527976"/>
    <lineage>
        <taxon>Bacteria</taxon>
        <taxon>Pseudomonadati</taxon>
        <taxon>Planctomycetota</taxon>
        <taxon>Planctomycetia</taxon>
        <taxon>Planctomycetales</taxon>
        <taxon>Planctomycetaceae</taxon>
        <taxon>Gimesia</taxon>
    </lineage>
</organism>
<keyword evidence="10" id="KW-0594">Phospholipid biosynthesis</keyword>
<comment type="cofactor">
    <cofactor evidence="1">
        <name>Mg(2+)</name>
        <dbReference type="ChEBI" id="CHEBI:18420"/>
    </cofactor>
</comment>
<evidence type="ECO:0000256" key="8">
    <source>
        <dbReference type="ARBA" id="ARBA00022842"/>
    </source>
</evidence>
<keyword evidence="2" id="KW-0444">Lipid biosynthesis</keyword>
<keyword evidence="8" id="KW-0460">Magnesium</keyword>
<evidence type="ECO:0000313" key="14">
    <source>
        <dbReference type="Proteomes" id="UP000318313"/>
    </source>
</evidence>
<dbReference type="Pfam" id="PF19279">
    <property type="entry name" value="YegS_C"/>
    <property type="match status" value="1"/>
</dbReference>
<reference evidence="13 14" key="1">
    <citation type="submission" date="2019-03" db="EMBL/GenBank/DDBJ databases">
        <title>Deep-cultivation of Planctomycetes and their phenomic and genomic characterization uncovers novel biology.</title>
        <authorList>
            <person name="Wiegand S."/>
            <person name="Jogler M."/>
            <person name="Boedeker C."/>
            <person name="Pinto D."/>
            <person name="Vollmers J."/>
            <person name="Rivas-Marin E."/>
            <person name="Kohn T."/>
            <person name="Peeters S.H."/>
            <person name="Heuer A."/>
            <person name="Rast P."/>
            <person name="Oberbeckmann S."/>
            <person name="Bunk B."/>
            <person name="Jeske O."/>
            <person name="Meyerdierks A."/>
            <person name="Storesund J.E."/>
            <person name="Kallscheuer N."/>
            <person name="Luecker S."/>
            <person name="Lage O.M."/>
            <person name="Pohl T."/>
            <person name="Merkel B.J."/>
            <person name="Hornburger P."/>
            <person name="Mueller R.-W."/>
            <person name="Bruemmer F."/>
            <person name="Labrenz M."/>
            <person name="Spormann A.M."/>
            <person name="Op den Camp H."/>
            <person name="Overmann J."/>
            <person name="Amann R."/>
            <person name="Jetten M.S.M."/>
            <person name="Mascher T."/>
            <person name="Medema M.H."/>
            <person name="Devos D.P."/>
            <person name="Kaster A.-K."/>
            <person name="Ovreas L."/>
            <person name="Rohde M."/>
            <person name="Galperin M.Y."/>
            <person name="Jogler C."/>
        </authorList>
    </citation>
    <scope>NUCLEOTIDE SEQUENCE [LARGE SCALE GENOMIC DNA]</scope>
    <source>
        <strain evidence="13 14">Enr17</strain>
    </source>
</reference>
<dbReference type="PANTHER" id="PTHR12358">
    <property type="entry name" value="SPHINGOSINE KINASE"/>
    <property type="match status" value="1"/>
</dbReference>
<dbReference type="Pfam" id="PF00781">
    <property type="entry name" value="DAGK_cat"/>
    <property type="match status" value="1"/>
</dbReference>
<dbReference type="PANTHER" id="PTHR12358:SF106">
    <property type="entry name" value="LIPID KINASE YEGS"/>
    <property type="match status" value="1"/>
</dbReference>
<dbReference type="PROSITE" id="PS50146">
    <property type="entry name" value="DAGK"/>
    <property type="match status" value="1"/>
</dbReference>
<dbReference type="GO" id="GO:0005524">
    <property type="term" value="F:ATP binding"/>
    <property type="evidence" value="ECO:0007669"/>
    <property type="project" value="UniProtKB-KW"/>
</dbReference>
<dbReference type="AlphaFoldDB" id="A0A518IIL6"/>
<dbReference type="SUPFAM" id="SSF111331">
    <property type="entry name" value="NAD kinase/diacylglycerol kinase-like"/>
    <property type="match status" value="1"/>
</dbReference>
<dbReference type="EC" id="2.7.1.-" evidence="13"/>
<accession>A0A518IIL6</accession>
<evidence type="ECO:0000256" key="10">
    <source>
        <dbReference type="ARBA" id="ARBA00023209"/>
    </source>
</evidence>
<evidence type="ECO:0000256" key="9">
    <source>
        <dbReference type="ARBA" id="ARBA00023098"/>
    </source>
</evidence>
<evidence type="ECO:0000256" key="3">
    <source>
        <dbReference type="ARBA" id="ARBA00022679"/>
    </source>
</evidence>
<proteinExistence type="predicted"/>
<dbReference type="GO" id="GO:0046872">
    <property type="term" value="F:metal ion binding"/>
    <property type="evidence" value="ECO:0007669"/>
    <property type="project" value="UniProtKB-KW"/>
</dbReference>
<dbReference type="InterPro" id="IPR005218">
    <property type="entry name" value="Diacylglycerol/lipid_kinase"/>
</dbReference>
<dbReference type="Gene3D" id="3.40.50.10330">
    <property type="entry name" value="Probable inorganic polyphosphate/atp-NAD kinase, domain 1"/>
    <property type="match status" value="1"/>
</dbReference>
<dbReference type="GO" id="GO:0008654">
    <property type="term" value="P:phospholipid biosynthetic process"/>
    <property type="evidence" value="ECO:0007669"/>
    <property type="project" value="UniProtKB-KW"/>
</dbReference>
<dbReference type="Proteomes" id="UP000318313">
    <property type="component" value="Chromosome"/>
</dbReference>
<dbReference type="RefSeq" id="WP_145312149.1">
    <property type="nucleotide sequence ID" value="NZ_CP037452.1"/>
</dbReference>
<keyword evidence="14" id="KW-1185">Reference proteome</keyword>
<evidence type="ECO:0000256" key="4">
    <source>
        <dbReference type="ARBA" id="ARBA00022723"/>
    </source>
</evidence>
<dbReference type="EMBL" id="CP037452">
    <property type="protein sequence ID" value="QDV52880.1"/>
    <property type="molecule type" value="Genomic_DNA"/>
</dbReference>
<dbReference type="NCBIfam" id="TIGR00147">
    <property type="entry name" value="YegS/Rv2252/BmrU family lipid kinase"/>
    <property type="match status" value="1"/>
</dbReference>
<dbReference type="InterPro" id="IPR045540">
    <property type="entry name" value="YegS/DAGK_C"/>
</dbReference>
<keyword evidence="11" id="KW-1208">Phospholipid metabolism</keyword>
<keyword evidence="6 13" id="KW-0418">Kinase</keyword>